<dbReference type="FunFam" id="1.10.10.60:FF:000002">
    <property type="entry name" value="Myb family transcription factor"/>
    <property type="match status" value="1"/>
</dbReference>
<dbReference type="PANTHER" id="PTHR31496">
    <property type="entry name" value="TRANSCRIPTION FACTOR KAN2-RELATED"/>
    <property type="match status" value="1"/>
</dbReference>
<dbReference type="Proteomes" id="UP000515121">
    <property type="component" value="Unplaced"/>
</dbReference>
<keyword evidence="5" id="KW-0804">Transcription</keyword>
<keyword evidence="3" id="KW-0221">Differentiation</keyword>
<evidence type="ECO:0000256" key="5">
    <source>
        <dbReference type="ARBA" id="ARBA00023163"/>
    </source>
</evidence>
<proteinExistence type="predicted"/>
<gene>
    <name evidence="9" type="primary">LOC111278518</name>
</gene>
<dbReference type="GO" id="GO:0006355">
    <property type="term" value="P:regulation of DNA-templated transcription"/>
    <property type="evidence" value="ECO:0007669"/>
    <property type="project" value="InterPro"/>
</dbReference>
<dbReference type="InterPro" id="IPR006447">
    <property type="entry name" value="Myb_dom_plants"/>
</dbReference>
<dbReference type="InterPro" id="IPR001005">
    <property type="entry name" value="SANT/Myb"/>
</dbReference>
<dbReference type="OrthoDB" id="551907at2759"/>
<evidence type="ECO:0000259" key="7">
    <source>
        <dbReference type="PROSITE" id="PS51294"/>
    </source>
</evidence>
<evidence type="ECO:0000256" key="2">
    <source>
        <dbReference type="ARBA" id="ARBA00022473"/>
    </source>
</evidence>
<keyword evidence="4" id="KW-0805">Transcription regulation</keyword>
<keyword evidence="6" id="KW-0539">Nucleus</keyword>
<accession>A0A6P5WZ98</accession>
<dbReference type="GO" id="GO:0005634">
    <property type="term" value="C:nucleus"/>
    <property type="evidence" value="ECO:0007669"/>
    <property type="project" value="UniProtKB-SubCell"/>
</dbReference>
<evidence type="ECO:0000256" key="4">
    <source>
        <dbReference type="ARBA" id="ARBA00023015"/>
    </source>
</evidence>
<comment type="subcellular location">
    <subcellularLocation>
        <location evidence="1">Nucleus</location>
    </subcellularLocation>
</comment>
<dbReference type="InterPro" id="IPR017930">
    <property type="entry name" value="Myb_dom"/>
</dbReference>
<dbReference type="NCBIfam" id="TIGR01557">
    <property type="entry name" value="myb_SHAQKYF"/>
    <property type="match status" value="1"/>
</dbReference>
<organism evidence="8 9">
    <name type="scientific">Durio zibethinus</name>
    <name type="common">Durian</name>
    <dbReference type="NCBI Taxonomy" id="66656"/>
    <lineage>
        <taxon>Eukaryota</taxon>
        <taxon>Viridiplantae</taxon>
        <taxon>Streptophyta</taxon>
        <taxon>Embryophyta</taxon>
        <taxon>Tracheophyta</taxon>
        <taxon>Spermatophyta</taxon>
        <taxon>Magnoliopsida</taxon>
        <taxon>eudicotyledons</taxon>
        <taxon>Gunneridae</taxon>
        <taxon>Pentapetalae</taxon>
        <taxon>rosids</taxon>
        <taxon>malvids</taxon>
        <taxon>Malvales</taxon>
        <taxon>Malvaceae</taxon>
        <taxon>Helicteroideae</taxon>
        <taxon>Durio</taxon>
    </lineage>
</organism>
<reference evidence="9" key="1">
    <citation type="submission" date="2025-08" db="UniProtKB">
        <authorList>
            <consortium name="RefSeq"/>
        </authorList>
    </citation>
    <scope>IDENTIFICATION</scope>
    <source>
        <tissue evidence="9">Fruit stalk</tissue>
    </source>
</reference>
<dbReference type="Gene3D" id="1.10.10.60">
    <property type="entry name" value="Homeodomain-like"/>
    <property type="match status" value="1"/>
</dbReference>
<protein>
    <submittedName>
        <fullName evidence="9">Myb family transcription factor PHL12-like</fullName>
    </submittedName>
</protein>
<keyword evidence="2" id="KW-0217">Developmental protein</keyword>
<dbReference type="InterPro" id="IPR044847">
    <property type="entry name" value="KAN_fam"/>
</dbReference>
<evidence type="ECO:0000256" key="3">
    <source>
        <dbReference type="ARBA" id="ARBA00022782"/>
    </source>
</evidence>
<dbReference type="InterPro" id="IPR009057">
    <property type="entry name" value="Homeodomain-like_sf"/>
</dbReference>
<sequence length="339" mass="38395">MAGIKGTIMFEELGRNLSLKFRVQFSHFLIEPPIKLTLKRVQEKLQNKTISIKQQTKRIDVDRWLKGSPFYSQSSSTMRVTRRRMDENLAEISLKSPVVRPYVRSKMPRLRWTHDLHQCFVHAVEHLGGEDRATPKMVLQIMDVKGLTISHVKSHLQMYRSMKHEQMIQEAATAAKRIEKGSDPINCQQNHQLQNGRTPNCNSFQNLSFGIEGMSSNTIFPEQWNGNKVSSQLPYAEVTNKGSEQRSNSYMISKDLLKSCMIPEMCNEQAKVGLYGGAGWKCNHQRLVVDLSDHKAAAARISDASISPSLNSKVSRSTLRLGKAEKLDVNDVSLELTLA</sequence>
<dbReference type="PROSITE" id="PS51294">
    <property type="entry name" value="HTH_MYB"/>
    <property type="match status" value="1"/>
</dbReference>
<dbReference type="KEGG" id="dzi:111278518"/>
<dbReference type="AlphaFoldDB" id="A0A6P5WZ98"/>
<dbReference type="PANTHER" id="PTHR31496:SF19">
    <property type="entry name" value="TWO-COMPONENT RESPONSE REGULATOR ARR13"/>
    <property type="match status" value="1"/>
</dbReference>
<evidence type="ECO:0000256" key="6">
    <source>
        <dbReference type="ARBA" id="ARBA00023242"/>
    </source>
</evidence>
<evidence type="ECO:0000313" key="8">
    <source>
        <dbReference type="Proteomes" id="UP000515121"/>
    </source>
</evidence>
<dbReference type="GO" id="GO:0000976">
    <property type="term" value="F:transcription cis-regulatory region binding"/>
    <property type="evidence" value="ECO:0007669"/>
    <property type="project" value="InterPro"/>
</dbReference>
<dbReference type="SUPFAM" id="SSF46689">
    <property type="entry name" value="Homeodomain-like"/>
    <property type="match status" value="1"/>
</dbReference>
<dbReference type="Pfam" id="PF00249">
    <property type="entry name" value="Myb_DNA-binding"/>
    <property type="match status" value="1"/>
</dbReference>
<keyword evidence="8" id="KW-1185">Reference proteome</keyword>
<evidence type="ECO:0000313" key="9">
    <source>
        <dbReference type="RefSeq" id="XP_022720846.1"/>
    </source>
</evidence>
<evidence type="ECO:0000256" key="1">
    <source>
        <dbReference type="ARBA" id="ARBA00004123"/>
    </source>
</evidence>
<name>A0A6P5WZ98_DURZI</name>
<dbReference type="RefSeq" id="XP_022720846.1">
    <property type="nucleotide sequence ID" value="XM_022865111.1"/>
</dbReference>
<feature type="domain" description="HTH myb-type" evidence="7">
    <location>
        <begin position="104"/>
        <end position="164"/>
    </location>
</feature>
<dbReference type="GeneID" id="111278518"/>
<dbReference type="GO" id="GO:0010158">
    <property type="term" value="P:abaxial cell fate specification"/>
    <property type="evidence" value="ECO:0007669"/>
    <property type="project" value="InterPro"/>
</dbReference>